<protein>
    <recommendedName>
        <fullName evidence="9">TRAF3-interacting protein 1</fullName>
    </recommendedName>
</protein>
<dbReference type="FunFam" id="1.10.418.50:FF:000001">
    <property type="entry name" value="TRAF3-interacting protein 1 isoform X1"/>
    <property type="match status" value="2"/>
</dbReference>
<dbReference type="GO" id="GO:0070507">
    <property type="term" value="P:regulation of microtubule cytoskeleton organization"/>
    <property type="evidence" value="ECO:0007669"/>
    <property type="project" value="TreeGrafter"/>
</dbReference>
<dbReference type="GO" id="GO:0048513">
    <property type="term" value="P:animal organ development"/>
    <property type="evidence" value="ECO:0007669"/>
    <property type="project" value="UniProtKB-ARBA"/>
</dbReference>
<evidence type="ECO:0000313" key="15">
    <source>
        <dbReference type="Proteomes" id="UP001146120"/>
    </source>
</evidence>
<feature type="compositionally biased region" description="Acidic residues" evidence="11">
    <location>
        <begin position="1873"/>
        <end position="1885"/>
    </location>
</feature>
<dbReference type="GO" id="GO:0048731">
    <property type="term" value="P:system development"/>
    <property type="evidence" value="ECO:0007669"/>
    <property type="project" value="UniProtKB-ARBA"/>
</dbReference>
<comment type="similarity">
    <text evidence="8">Belongs to the TRAF3IP1 family.</text>
</comment>
<dbReference type="InterPro" id="IPR040468">
    <property type="entry name" value="TRAF3IP1_N"/>
</dbReference>
<evidence type="ECO:0000259" key="12">
    <source>
        <dbReference type="Pfam" id="PF10243"/>
    </source>
</evidence>
<evidence type="ECO:0000256" key="11">
    <source>
        <dbReference type="SAM" id="MobiDB-lite"/>
    </source>
</evidence>
<reference evidence="14" key="2">
    <citation type="journal article" date="2023" name="Microbiol Resour">
        <title>Decontamination and Annotation of the Draft Genome Sequence of the Oomycete Lagenidium giganteum ARSEF 373.</title>
        <authorList>
            <person name="Morgan W.R."/>
            <person name="Tartar A."/>
        </authorList>
    </citation>
    <scope>NUCLEOTIDE SEQUENCE</scope>
    <source>
        <strain evidence="14">ARSEF 373</strain>
    </source>
</reference>
<dbReference type="GO" id="GO:0060271">
    <property type="term" value="P:cilium assembly"/>
    <property type="evidence" value="ECO:0007669"/>
    <property type="project" value="TreeGrafter"/>
</dbReference>
<feature type="compositionally biased region" description="Low complexity" evidence="11">
    <location>
        <begin position="1008"/>
        <end position="1021"/>
    </location>
</feature>
<feature type="domain" description="TRAF3-interacting protein 1 N-terminal" evidence="12">
    <location>
        <begin position="382"/>
        <end position="491"/>
    </location>
</feature>
<evidence type="ECO:0000259" key="13">
    <source>
        <dbReference type="Pfam" id="PF17749"/>
    </source>
</evidence>
<feature type="compositionally biased region" description="Basic and acidic residues" evidence="11">
    <location>
        <begin position="291"/>
        <end position="300"/>
    </location>
</feature>
<feature type="compositionally biased region" description="Basic and acidic residues" evidence="11">
    <location>
        <begin position="706"/>
        <end position="724"/>
    </location>
</feature>
<keyword evidence="15" id="KW-1185">Reference proteome</keyword>
<feature type="compositionally biased region" description="Basic and acidic residues" evidence="11">
    <location>
        <begin position="307"/>
        <end position="340"/>
    </location>
</feature>
<dbReference type="PANTHER" id="PTHR31363">
    <property type="entry name" value="TRAF3-INTERACTING PROTEIN 1"/>
    <property type="match status" value="1"/>
</dbReference>
<evidence type="ECO:0000256" key="1">
    <source>
        <dbReference type="ARBA" id="ARBA00004120"/>
    </source>
</evidence>
<dbReference type="GO" id="GO:0042073">
    <property type="term" value="P:intraciliary transport"/>
    <property type="evidence" value="ECO:0007669"/>
    <property type="project" value="TreeGrafter"/>
</dbReference>
<feature type="region of interest" description="Disordered" evidence="11">
    <location>
        <begin position="1851"/>
        <end position="1940"/>
    </location>
</feature>
<dbReference type="Pfam" id="PF17749">
    <property type="entry name" value="MIP-T3_C"/>
    <property type="match status" value="1"/>
</dbReference>
<dbReference type="Gene3D" id="3.80.10.10">
    <property type="entry name" value="Ribonuclease Inhibitor"/>
    <property type="match status" value="2"/>
</dbReference>
<organism evidence="14 15">
    <name type="scientific">Lagenidium giganteum</name>
    <dbReference type="NCBI Taxonomy" id="4803"/>
    <lineage>
        <taxon>Eukaryota</taxon>
        <taxon>Sar</taxon>
        <taxon>Stramenopiles</taxon>
        <taxon>Oomycota</taxon>
        <taxon>Peronosporomycetes</taxon>
        <taxon>Pythiales</taxon>
        <taxon>Pythiaceae</taxon>
    </lineage>
</organism>
<feature type="region of interest" description="Disordered" evidence="11">
    <location>
        <begin position="994"/>
        <end position="1026"/>
    </location>
</feature>
<reference evidence="14" key="1">
    <citation type="submission" date="2022-11" db="EMBL/GenBank/DDBJ databases">
        <authorList>
            <person name="Morgan W.R."/>
            <person name="Tartar A."/>
        </authorList>
    </citation>
    <scope>NUCLEOTIDE SEQUENCE</scope>
    <source>
        <strain evidence="14">ARSEF 373</strain>
    </source>
</reference>
<feature type="compositionally biased region" description="Low complexity" evidence="11">
    <location>
        <begin position="261"/>
        <end position="274"/>
    </location>
</feature>
<keyword evidence="4" id="KW-0970">Cilium biogenesis/degradation</keyword>
<comment type="caution">
    <text evidence="14">The sequence shown here is derived from an EMBL/GenBank/DDBJ whole genome shotgun (WGS) entry which is preliminary data.</text>
</comment>
<dbReference type="SUPFAM" id="SSF52047">
    <property type="entry name" value="RNI-like"/>
    <property type="match status" value="1"/>
</dbReference>
<feature type="region of interest" description="Disordered" evidence="11">
    <location>
        <begin position="509"/>
        <end position="562"/>
    </location>
</feature>
<feature type="compositionally biased region" description="Polar residues" evidence="11">
    <location>
        <begin position="1888"/>
        <end position="1905"/>
    </location>
</feature>
<keyword evidence="6" id="KW-0206">Cytoskeleton</keyword>
<feature type="region of interest" description="Disordered" evidence="11">
    <location>
        <begin position="578"/>
        <end position="691"/>
    </location>
</feature>
<feature type="coiled-coil region" evidence="10">
    <location>
        <begin position="775"/>
        <end position="820"/>
    </location>
</feature>
<evidence type="ECO:0000256" key="10">
    <source>
        <dbReference type="SAM" id="Coils"/>
    </source>
</evidence>
<feature type="region of interest" description="Disordered" evidence="11">
    <location>
        <begin position="706"/>
        <end position="745"/>
    </location>
</feature>
<keyword evidence="5 10" id="KW-0175">Coiled coil</keyword>
<comment type="subcellular location">
    <subcellularLocation>
        <location evidence="2">Cytoplasm</location>
        <location evidence="2">Cytoskeleton</location>
        <location evidence="2">Cilium axoneme</location>
    </subcellularLocation>
    <subcellularLocation>
        <location evidence="1">Cytoplasm</location>
        <location evidence="1">Cytoskeleton</location>
        <location evidence="1">Cilium basal body</location>
    </subcellularLocation>
</comment>
<feature type="compositionally biased region" description="Basic and acidic residues" evidence="11">
    <location>
        <begin position="348"/>
        <end position="358"/>
    </location>
</feature>
<dbReference type="SMART" id="SM00368">
    <property type="entry name" value="LRR_RI"/>
    <property type="match status" value="6"/>
</dbReference>
<dbReference type="GO" id="GO:0005930">
    <property type="term" value="C:axoneme"/>
    <property type="evidence" value="ECO:0007669"/>
    <property type="project" value="UniProtKB-SubCell"/>
</dbReference>
<dbReference type="GO" id="GO:0036064">
    <property type="term" value="C:ciliary basal body"/>
    <property type="evidence" value="ECO:0007669"/>
    <property type="project" value="TreeGrafter"/>
</dbReference>
<gene>
    <name evidence="14" type="ORF">N0F65_012804</name>
</gene>
<name>A0AAV2YGW2_9STRA</name>
<dbReference type="Proteomes" id="UP001146120">
    <property type="component" value="Unassembled WGS sequence"/>
</dbReference>
<feature type="domain" description="TRAF3-interacting protein 1 N-terminal" evidence="12">
    <location>
        <begin position="120"/>
        <end position="229"/>
    </location>
</feature>
<dbReference type="InterPro" id="IPR042576">
    <property type="entry name" value="TRAF3IP1_N_sf"/>
</dbReference>
<dbReference type="Gene3D" id="1.10.418.50">
    <property type="entry name" value="Microtubule-binding protein MIP-T3"/>
    <property type="match status" value="2"/>
</dbReference>
<keyword evidence="3" id="KW-0963">Cytoplasm</keyword>
<feature type="domain" description="TRAF3-interacting protein 1 C-terminal" evidence="13">
    <location>
        <begin position="690"/>
        <end position="854"/>
    </location>
</feature>
<dbReference type="Pfam" id="PF10243">
    <property type="entry name" value="MIP-T3"/>
    <property type="match status" value="2"/>
</dbReference>
<feature type="region of interest" description="Disordered" evidence="11">
    <location>
        <begin position="250"/>
        <end position="367"/>
    </location>
</feature>
<dbReference type="InterPro" id="IPR032675">
    <property type="entry name" value="LRR_dom_sf"/>
</dbReference>
<feature type="region of interest" description="Disordered" evidence="11">
    <location>
        <begin position="26"/>
        <end position="45"/>
    </location>
</feature>
<evidence type="ECO:0000256" key="2">
    <source>
        <dbReference type="ARBA" id="ARBA00004430"/>
    </source>
</evidence>
<feature type="compositionally biased region" description="Basic and acidic residues" evidence="11">
    <location>
        <begin position="542"/>
        <end position="557"/>
    </location>
</feature>
<dbReference type="Pfam" id="PF13516">
    <property type="entry name" value="LRR_6"/>
    <property type="match status" value="1"/>
</dbReference>
<evidence type="ECO:0000313" key="14">
    <source>
        <dbReference type="EMBL" id="DAZ92574.1"/>
    </source>
</evidence>
<evidence type="ECO:0000256" key="4">
    <source>
        <dbReference type="ARBA" id="ARBA00022794"/>
    </source>
</evidence>
<evidence type="ECO:0000256" key="8">
    <source>
        <dbReference type="ARBA" id="ARBA00043971"/>
    </source>
</evidence>
<dbReference type="InterPro" id="IPR018799">
    <property type="entry name" value="TRAF3IP1"/>
</dbReference>
<evidence type="ECO:0000256" key="9">
    <source>
        <dbReference type="ARBA" id="ARBA00070492"/>
    </source>
</evidence>
<dbReference type="GO" id="GO:0030992">
    <property type="term" value="C:intraciliary transport particle B"/>
    <property type="evidence" value="ECO:0007669"/>
    <property type="project" value="TreeGrafter"/>
</dbReference>
<evidence type="ECO:0000256" key="5">
    <source>
        <dbReference type="ARBA" id="ARBA00023054"/>
    </source>
</evidence>
<evidence type="ECO:0000256" key="3">
    <source>
        <dbReference type="ARBA" id="ARBA00022490"/>
    </source>
</evidence>
<accession>A0AAV2YGW2</accession>
<dbReference type="GO" id="GO:0008017">
    <property type="term" value="F:microtubule binding"/>
    <property type="evidence" value="ECO:0007669"/>
    <property type="project" value="InterPro"/>
</dbReference>
<dbReference type="InterPro" id="IPR041476">
    <property type="entry name" value="TRAF3IP1_C"/>
</dbReference>
<dbReference type="InterPro" id="IPR001611">
    <property type="entry name" value="Leu-rich_rpt"/>
</dbReference>
<feature type="region of interest" description="Disordered" evidence="11">
    <location>
        <begin position="846"/>
        <end position="907"/>
    </location>
</feature>
<evidence type="ECO:0000256" key="7">
    <source>
        <dbReference type="ARBA" id="ARBA00023273"/>
    </source>
</evidence>
<dbReference type="EMBL" id="DAKRPA010000435">
    <property type="protein sequence ID" value="DAZ92574.1"/>
    <property type="molecule type" value="Genomic_DNA"/>
</dbReference>
<evidence type="ECO:0000256" key="6">
    <source>
        <dbReference type="ARBA" id="ARBA00023212"/>
    </source>
</evidence>
<feature type="compositionally biased region" description="Low complexity" evidence="11">
    <location>
        <begin position="889"/>
        <end position="902"/>
    </location>
</feature>
<proteinExistence type="inferred from homology"/>
<dbReference type="PANTHER" id="PTHR31363:SF0">
    <property type="entry name" value="TRAF3-INTERACTING PROTEIN 1"/>
    <property type="match status" value="1"/>
</dbReference>
<keyword evidence="7" id="KW-0966">Cell projection</keyword>
<sequence length="1940" mass="215532">MLVPARERDVGHPDEDRLARLGVEQQADGEHHQHGQRPQQRHGRVLGRARDGVCAQRPITFFNGPTQYHVDHTMHQNLYFNVVVHNFSQSEDNGATEATIKEDEDVAADTMGEPLEALIPKTQEILQPLIAKPKLADKLLTKPPFRFIHDIFTAVTASTGFATGLYNDFELDSANIKEKNQKLAYLDKMIVCVGQTLGRDIDVRSAKIVAGLEAENTNVLLQELARAASNSSLDWAKGVQKALEKVPTMTAENPNGAIGDAKPSSAGGAAAAAESKAESKAPAETAPPRPASKEKEDPEKAAAAAEAKARERARREEAAKKEKTEAVKEEQPRPKADAKADAPTPAETKPRAASRESAKPNNNTEVDDAVAAQIKECNGDFEKTKDMIEKIIAKPKMAVKLLSKPPFRFIHDIVSEITRVTGFAEGLYAGEELDSASIKEKGPKIDYLTKIIQCVSCQLNVEVEAKPAKIVAGLEPEDTNKFLQLMAIACKTGSSADAVKRVLSGDTALREASSKKSSSSKTLDREPTPEAKLSSRSSTPQEAKKRDAAPKEAKEEASAPTIAAAAAATAGFSGPMKPLALKGGDDDDNASLRFDAGAKDTGEEGSIVPPGTSGGLGSSRTSRPTTARRRPPKLKENVTEVGRLLVHDTKVAPVTGIMKDGDNADSDDEGAGDDHGNQTQHGSSAMMLEDGGSHGRLVRDILKDQNAEEAARKQKEDEDQKEGPSEIETGIRLGRRKKSFKDKSKSAASSVAEMNELRLTIQKLCQAANPVGKCVEFVHEDLEAMSKELDKWKKEYEKKREAYEEEKKKTEEALQPLQVQLLEVEELVKEHVHKINTVKATIAKNEEKTQKLLRMRRPSDGATHRGNMSARAKNPGGKEEETRPATLENAGATATTSANNATKDAQHDDEVVSKTFITALVAAKRSKSTRFMSRLLEDSAMRPPSPLEPLENTASDYLDQPNEPVVINYIGGEALDKFWNMFHRQDVVTNNTFMPIEGRPASPPTIRSGSMASILPSSSSSERPKSARTTYLTAIRKMKLSPEPMGVVRRRIQEKGNSTTPQEINLNNYNMGDDYATAFSDSFPLVPAVEVLNMASNRISDEVGAQLITNVVRSPPQSLQHLNFASNNLGHASAQALSDLLMQSKTLCSLNLAHNQLRDRDIITLCEALEKNQTLVRLHLSENKFGLEGMIAIARFLEENAKIEEVYLSWNQLRGVGALKIVESLKFHASLRAVDLSWNSLDSNELLKPRSIVNALADALANNKVLSHLDLSNNHLDMEDCNILARQLEYNHTLVGLHMSGNCGSMDSRGYLIPKQIDSKLVDQHKFYSIALFEETYSESGSGSFPTHLAQVVDKYCWYCGNWSEYRFAWTPHFEVLSTQSVHLHVSVDDWRGIEMERRDDGSFSSYRVLPPGKTEYFFTVVDKHDTSSVTFHYIKEKRHSRLHHHPKTGRDQIFGDLERINFVRMGRRDGRDPCNSLLPRTCKNSDRSSKWDINKSVFARRRRESVARSYTDTDPFMQKACAADWRQCKVDRFIKDPVRRKDVEITVTKHFRMISSIYRKYCGHNLLTSIAVVSNCTPAVANQLQNDVISVPWSGYIEFVNDCKILDENSDYCRLADLENVFVAANLELTQEAKEKDNPDRSLTRFEFLECVMRIAINKYHRSNICDTPAKAIDKLMQDNILPNCPEDANEFRVKFLYTEEISEIFSENIALLQEIYSTNMGRYCKPGEKKGMQLVEYLSVMERYQVFNDTFRIRDVKDPFLACKLVVLDEMATVGHKKLFTTDFMELLLRISVLRYPPKPFTAEEVAKSLQKLFQNHFSKHETLLDQFRETVDNAMVQERVEMFTSAINTNKKKQQSQRANARIRRSSSITEEEDDESGEAEDVSLVSSAPSTAQPASDSTIEAATWSEDDHKGPANGNEASEAATTDVEACSEPPAE</sequence>
<feature type="compositionally biased region" description="Basic residues" evidence="11">
    <location>
        <begin position="1853"/>
        <end position="1868"/>
    </location>
</feature>